<proteinExistence type="predicted"/>
<protein>
    <submittedName>
        <fullName evidence="1">Uncharacterized protein</fullName>
    </submittedName>
</protein>
<gene>
    <name evidence="1" type="ORF">OKC24_18890</name>
</gene>
<dbReference type="EMBL" id="JAPEQW010000059">
    <property type="protein sequence ID" value="MCW8041190.1"/>
    <property type="molecule type" value="Genomic_DNA"/>
</dbReference>
<accession>A0ABT3NQD1</accession>
<evidence type="ECO:0000313" key="1">
    <source>
        <dbReference type="EMBL" id="MCW8041190.1"/>
    </source>
</evidence>
<evidence type="ECO:0000313" key="2">
    <source>
        <dbReference type="Proteomes" id="UP001209682"/>
    </source>
</evidence>
<comment type="caution">
    <text evidence="1">The sequence shown here is derived from an EMBL/GenBank/DDBJ whole genome shotgun (WGS) entry which is preliminary data.</text>
</comment>
<reference evidence="1 2" key="1">
    <citation type="submission" date="2022-11" db="EMBL/GenBank/DDBJ databases">
        <title>Acinetobacter entericus sp. nov., isolated from the gut of the plastic-eating larvae of the Coleoptera insect Zophobas atratus.</title>
        <authorList>
            <person name="Dong X."/>
            <person name="Yang Y."/>
        </authorList>
    </citation>
    <scope>NUCLEOTIDE SEQUENCE [LARGE SCALE GENOMIC DNA]</scope>
    <source>
        <strain evidence="1 2">BIT-DXN8</strain>
    </source>
</reference>
<sequence>MSDKHELPELHTYRNLSSGEKLAINQMLISYVWEVGCLFNVHMKSDVKSYNLVKLTSVNFENEATSIWVHFETITGESIGIPLDFLSKIERSGQEDI</sequence>
<keyword evidence="2" id="KW-1185">Reference proteome</keyword>
<organism evidence="1 2">
    <name type="scientific">Acinetobacter entericus</name>
    <dbReference type="NCBI Taxonomy" id="2989714"/>
    <lineage>
        <taxon>Bacteria</taxon>
        <taxon>Pseudomonadati</taxon>
        <taxon>Pseudomonadota</taxon>
        <taxon>Gammaproteobacteria</taxon>
        <taxon>Moraxellales</taxon>
        <taxon>Moraxellaceae</taxon>
        <taxon>Acinetobacter</taxon>
    </lineage>
</organism>
<dbReference type="RefSeq" id="WP_265466202.1">
    <property type="nucleotide sequence ID" value="NZ_JAPEQW010000059.1"/>
</dbReference>
<dbReference type="Proteomes" id="UP001209682">
    <property type="component" value="Unassembled WGS sequence"/>
</dbReference>
<name>A0ABT3NQD1_9GAMM</name>